<dbReference type="Pfam" id="PF12887">
    <property type="entry name" value="SICA_alpha"/>
    <property type="match status" value="1"/>
</dbReference>
<gene>
    <name evidence="4" type="ORF">AK88_05520</name>
</gene>
<feature type="region of interest" description="Disordered" evidence="1">
    <location>
        <begin position="196"/>
        <end position="220"/>
    </location>
</feature>
<dbReference type="VEuPathDB" id="PlasmoDB:AK88_05520"/>
<evidence type="ECO:0000313" key="4">
    <source>
        <dbReference type="EMBL" id="KJP84850.1"/>
    </source>
</evidence>
<feature type="region of interest" description="Disordered" evidence="1">
    <location>
        <begin position="536"/>
        <end position="565"/>
    </location>
</feature>
<dbReference type="OrthoDB" id="375150at2759"/>
<organism evidence="4 5">
    <name type="scientific">Plasmodium fragile</name>
    <dbReference type="NCBI Taxonomy" id="5857"/>
    <lineage>
        <taxon>Eukaryota</taxon>
        <taxon>Sar</taxon>
        <taxon>Alveolata</taxon>
        <taxon>Apicomplexa</taxon>
        <taxon>Aconoidasida</taxon>
        <taxon>Haemosporida</taxon>
        <taxon>Plasmodiidae</taxon>
        <taxon>Plasmodium</taxon>
        <taxon>Plasmodium (Plasmodium)</taxon>
    </lineage>
</organism>
<dbReference type="AlphaFoldDB" id="A0A0D9QCR8"/>
<evidence type="ECO:0000259" key="2">
    <source>
        <dbReference type="Pfam" id="PF12879"/>
    </source>
</evidence>
<dbReference type="InterPro" id="IPR024290">
    <property type="entry name" value="SICA_extracell_a"/>
</dbReference>
<feature type="domain" description="Schizont-infected cell agglutination extracellular alpha" evidence="3">
    <location>
        <begin position="28"/>
        <end position="179"/>
    </location>
</feature>
<feature type="compositionally biased region" description="Basic and acidic residues" evidence="1">
    <location>
        <begin position="729"/>
        <end position="756"/>
    </location>
</feature>
<proteinExistence type="predicted"/>
<dbReference type="EMBL" id="KQ001782">
    <property type="protein sequence ID" value="KJP84850.1"/>
    <property type="molecule type" value="Genomic_DNA"/>
</dbReference>
<feature type="compositionally biased region" description="Basic and acidic residues" evidence="1">
    <location>
        <begin position="547"/>
        <end position="564"/>
    </location>
</feature>
<evidence type="ECO:0000256" key="1">
    <source>
        <dbReference type="SAM" id="MobiDB-lite"/>
    </source>
</evidence>
<evidence type="ECO:0008006" key="6">
    <source>
        <dbReference type="Google" id="ProtNLM"/>
    </source>
</evidence>
<feature type="compositionally biased region" description="Low complexity" evidence="1">
    <location>
        <begin position="401"/>
        <end position="440"/>
    </location>
</feature>
<name>A0A0D9QCR8_PLAFR</name>
<dbReference type="RefSeq" id="XP_012338545.1">
    <property type="nucleotide sequence ID" value="XM_012483122.1"/>
</dbReference>
<dbReference type="GeneID" id="24270834"/>
<feature type="region of interest" description="Disordered" evidence="1">
    <location>
        <begin position="294"/>
        <end position="363"/>
    </location>
</feature>
<protein>
    <recommendedName>
        <fullName evidence="6">Schizont-infected cell agglutination C-terminal domain-containing protein</fullName>
    </recommendedName>
</protein>
<feature type="domain" description="Schizont-infected cell agglutination C-terminal" evidence="2">
    <location>
        <begin position="600"/>
        <end position="709"/>
    </location>
</feature>
<feature type="region of interest" description="Disordered" evidence="1">
    <location>
        <begin position="392"/>
        <end position="522"/>
    </location>
</feature>
<evidence type="ECO:0000259" key="3">
    <source>
        <dbReference type="Pfam" id="PF12887"/>
    </source>
</evidence>
<sequence>MAETLGALLANYARNRAMWRPDGTYQKGIWDDIEGIFIELQEALVQPNRVMDALCNIMAQDQDMRRQRPMVKLICKHIIRIIFFAEGISFKDGHMEVKKDSAQDGDLRDYLRCMVGHVAAITLYSGSCKTKETVRKIIHTVRMWGGEEGNIGKEQQCARLDYDTLQIGSKFFAKTMGDWIRRWGTRNGGQIRGRAVESSCDIGNHSNTSKDREQEGSEEPIVKMFQDNTADDVRDMITRGEKIEDENRQKIMKELKEQGIAGDEWTTLMATIGATAPKPAPAKPATTITVPAATKGSTAGKQPGATPPKVPEVPAAVVPENKPSEGGAGTGAGTGSTGGGEDTSKKDGGKNAVSRENPTCVKTMEDTKVHKTWDGNHLVSVGISFADYSSPGCSGSGTPGSGPSEQTTTQDTQDTVSDKGPASGPPAAAAPKAGAEPEPATKTGISNGAVAATPTSPDPASKAAGKQEPDSMLYFPNVRNPPPWYKELDEVGKGVQPKTENSVSSGTGSTGNQNPGSSFTAAFDFDPTHITPPGIGNVAGGIAPPTLKEKDYSSPPDNRGEKPGDYAVPDLTNTVLTATTPVLFFLSALTVALLGYSLWKYFAYLAKRRRTYRTVRDVPSPPLDEEIWQHLQRGDLPPPDYGYTMIKDRPPASTSARRRRHPRVHTRTIIELHLEVLNECEAPEWENAKDDYLQIVVEEFARDLQQDEETNNNILGVSTSHAALASHDSTTDHSTSHTRLTRDPTETDACPPHDPDAWSCMETRQLATDRCPPNEEDPDPWSCMESIQLATDPCAPNEDDRWKCMETMQLATHPCPPNEEDRWSCMETMQLATDHCPPTEDNPDRCSSMQHIQLATDPCLPNEDEPWSCMETMQLEQEDTPSSLAYSSHPGNECPIRDHTNWINWIDRSKHILRECTTQPWFLQLKAHWKQYLSEHMAVNAASGEHRTAATMETQKLEAWKAWVAQQHRQMSTYSEQQCFQYLLRNIEEENTLHGQRVRGANKETVQAPIISGLNTEDTHLMPEVPHEEHIPSTTVKQREQQDLYPDIYRTKSLTANTWILILALVIEQCEVECRLQDTELYVDDLLQTC</sequence>
<evidence type="ECO:0000313" key="5">
    <source>
        <dbReference type="Proteomes" id="UP000054561"/>
    </source>
</evidence>
<accession>A0A0D9QCR8</accession>
<feature type="compositionally biased region" description="Low complexity" evidence="1">
    <location>
        <begin position="312"/>
        <end position="325"/>
    </location>
</feature>
<reference evidence="4 5" key="1">
    <citation type="submission" date="2014-03" db="EMBL/GenBank/DDBJ databases">
        <title>The Genome Sequence of Plasmodium fragile nilgiri.</title>
        <authorList>
            <consortium name="The Broad Institute Genomics Platform"/>
            <consortium name="The Broad Institute Genome Sequencing Center for Infectious Disease"/>
            <person name="Neafsey D."/>
            <person name="Duraisingh M."/>
            <person name="Young S.K."/>
            <person name="Zeng Q."/>
            <person name="Gargeya S."/>
            <person name="Abouelleil A."/>
            <person name="Alvarado L."/>
            <person name="Chapman S.B."/>
            <person name="Gainer-Dewar J."/>
            <person name="Goldberg J."/>
            <person name="Griggs A."/>
            <person name="Gujja S."/>
            <person name="Hansen M."/>
            <person name="Howarth C."/>
            <person name="Imamovic A."/>
            <person name="Larimer J."/>
            <person name="Pearson M."/>
            <person name="Poon T.W."/>
            <person name="Priest M."/>
            <person name="Roberts A."/>
            <person name="Saif S."/>
            <person name="Shea T."/>
            <person name="Sykes S."/>
            <person name="Wortman J."/>
            <person name="Nusbaum C."/>
            <person name="Birren B."/>
        </authorList>
    </citation>
    <scope>NUCLEOTIDE SEQUENCE [LARGE SCALE GENOMIC DNA]</scope>
    <source>
        <strain evidence="5">nilgiri</strain>
    </source>
</reference>
<feature type="compositionally biased region" description="Gly residues" evidence="1">
    <location>
        <begin position="326"/>
        <end position="341"/>
    </location>
</feature>
<dbReference type="Pfam" id="PF12879">
    <property type="entry name" value="SICA_C"/>
    <property type="match status" value="1"/>
</dbReference>
<dbReference type="Proteomes" id="UP000054561">
    <property type="component" value="Unassembled WGS sequence"/>
</dbReference>
<feature type="region of interest" description="Disordered" evidence="1">
    <location>
        <begin position="726"/>
        <end position="756"/>
    </location>
</feature>
<keyword evidence="5" id="KW-1185">Reference proteome</keyword>
<dbReference type="InterPro" id="IPR024288">
    <property type="entry name" value="SICA_C"/>
</dbReference>
<feature type="compositionally biased region" description="Low complexity" evidence="1">
    <location>
        <begin position="499"/>
        <end position="518"/>
    </location>
</feature>